<feature type="compositionally biased region" description="Basic and acidic residues" evidence="1">
    <location>
        <begin position="93"/>
        <end position="113"/>
    </location>
</feature>
<organism evidence="2 3">
    <name type="scientific">Candidatus Intestinimonas pullistercoris</name>
    <dbReference type="NCBI Taxonomy" id="2838623"/>
    <lineage>
        <taxon>Bacteria</taxon>
        <taxon>Bacillati</taxon>
        <taxon>Bacillota</taxon>
        <taxon>Clostridia</taxon>
        <taxon>Eubacteriales</taxon>
        <taxon>Intestinimonas</taxon>
    </lineage>
</organism>
<name>A0A9D2P454_9FIRM</name>
<proteinExistence type="predicted"/>
<reference evidence="2" key="2">
    <citation type="submission" date="2021-04" db="EMBL/GenBank/DDBJ databases">
        <authorList>
            <person name="Gilroy R."/>
        </authorList>
    </citation>
    <scope>NUCLEOTIDE SEQUENCE</scope>
    <source>
        <strain evidence="2">CHK186-1790</strain>
    </source>
</reference>
<evidence type="ECO:0000256" key="1">
    <source>
        <dbReference type="SAM" id="MobiDB-lite"/>
    </source>
</evidence>
<reference evidence="2" key="1">
    <citation type="journal article" date="2021" name="PeerJ">
        <title>Extensive microbial diversity within the chicken gut microbiome revealed by metagenomics and culture.</title>
        <authorList>
            <person name="Gilroy R."/>
            <person name="Ravi A."/>
            <person name="Getino M."/>
            <person name="Pursley I."/>
            <person name="Horton D.L."/>
            <person name="Alikhan N.F."/>
            <person name="Baker D."/>
            <person name="Gharbi K."/>
            <person name="Hall N."/>
            <person name="Watson M."/>
            <person name="Adriaenssens E.M."/>
            <person name="Foster-Nyarko E."/>
            <person name="Jarju S."/>
            <person name="Secka A."/>
            <person name="Antonio M."/>
            <person name="Oren A."/>
            <person name="Chaudhuri R.R."/>
            <person name="La Ragione R."/>
            <person name="Hildebrand F."/>
            <person name="Pallen M.J."/>
        </authorList>
    </citation>
    <scope>NUCLEOTIDE SEQUENCE</scope>
    <source>
        <strain evidence="2">CHK186-1790</strain>
    </source>
</reference>
<evidence type="ECO:0000313" key="3">
    <source>
        <dbReference type="Proteomes" id="UP000823882"/>
    </source>
</evidence>
<dbReference type="AlphaFoldDB" id="A0A9D2P454"/>
<dbReference type="Proteomes" id="UP000823882">
    <property type="component" value="Unassembled WGS sequence"/>
</dbReference>
<gene>
    <name evidence="2" type="ORF">H9701_10950</name>
</gene>
<accession>A0A9D2P454</accession>
<feature type="region of interest" description="Disordered" evidence="1">
    <location>
        <begin position="92"/>
        <end position="127"/>
    </location>
</feature>
<sequence>MKSERQWREDVLRRLERLADQRANDAVKLAFLGEEQVGEIDCMDLRALTELKRHGNGAVEIKLVDKILALETLYGIAKQSSEGAQALFQALERSTRRTEGPGEGAREVPDHAEGVLGEAEASPDLVV</sequence>
<dbReference type="EMBL" id="DWWJ01000206">
    <property type="protein sequence ID" value="HJC42048.1"/>
    <property type="molecule type" value="Genomic_DNA"/>
</dbReference>
<protein>
    <submittedName>
        <fullName evidence="2">XRE family transcriptional regulator</fullName>
    </submittedName>
</protein>
<comment type="caution">
    <text evidence="2">The sequence shown here is derived from an EMBL/GenBank/DDBJ whole genome shotgun (WGS) entry which is preliminary data.</text>
</comment>
<evidence type="ECO:0000313" key="2">
    <source>
        <dbReference type="EMBL" id="HJC42048.1"/>
    </source>
</evidence>